<dbReference type="OrthoDB" id="7510986at2"/>
<gene>
    <name evidence="2" type="ORF">E5222_04200</name>
</gene>
<dbReference type="EMBL" id="SSHH01000001">
    <property type="protein sequence ID" value="TIX51659.1"/>
    <property type="molecule type" value="Genomic_DNA"/>
</dbReference>
<evidence type="ECO:0008006" key="4">
    <source>
        <dbReference type="Google" id="ProtNLM"/>
    </source>
</evidence>
<keyword evidence="1" id="KW-0472">Membrane</keyword>
<keyword evidence="3" id="KW-1185">Reference proteome</keyword>
<name>A0A4T3F5A1_9SPHN</name>
<feature type="transmembrane region" description="Helical" evidence="1">
    <location>
        <begin position="61"/>
        <end position="84"/>
    </location>
</feature>
<keyword evidence="1" id="KW-1133">Transmembrane helix</keyword>
<dbReference type="Proteomes" id="UP000309389">
    <property type="component" value="Unassembled WGS sequence"/>
</dbReference>
<sequence length="90" mass="9630">MTLIIGSILVLAGSVATYLASSNQQVTKRKLPSPLLKWCGLGGILAGLVALLQWSGPATSFFITMTLTMLIWTGLPIIAAWITAERGEER</sequence>
<feature type="transmembrane region" description="Helical" evidence="1">
    <location>
        <begin position="35"/>
        <end position="54"/>
    </location>
</feature>
<evidence type="ECO:0000313" key="3">
    <source>
        <dbReference type="Proteomes" id="UP000309389"/>
    </source>
</evidence>
<proteinExistence type="predicted"/>
<organism evidence="2 3">
    <name type="scientific">Alteraurantiacibacter aquimixticola</name>
    <dbReference type="NCBI Taxonomy" id="2489173"/>
    <lineage>
        <taxon>Bacteria</taxon>
        <taxon>Pseudomonadati</taxon>
        <taxon>Pseudomonadota</taxon>
        <taxon>Alphaproteobacteria</taxon>
        <taxon>Sphingomonadales</taxon>
        <taxon>Erythrobacteraceae</taxon>
        <taxon>Alteraurantiacibacter</taxon>
    </lineage>
</organism>
<dbReference type="AlphaFoldDB" id="A0A4T3F5A1"/>
<comment type="caution">
    <text evidence="2">The sequence shown here is derived from an EMBL/GenBank/DDBJ whole genome shotgun (WGS) entry which is preliminary data.</text>
</comment>
<protein>
    <recommendedName>
        <fullName evidence="4">DUF3325 domain-containing protein</fullName>
    </recommendedName>
</protein>
<evidence type="ECO:0000256" key="1">
    <source>
        <dbReference type="SAM" id="Phobius"/>
    </source>
</evidence>
<keyword evidence="1" id="KW-0812">Transmembrane</keyword>
<reference evidence="2 3" key="1">
    <citation type="submission" date="2019-04" db="EMBL/GenBank/DDBJ databases">
        <title>Altererythrobacter aquimixticola sp. nov., isolated from sediment of junction between the ocean and a freshwater spring.</title>
        <authorList>
            <person name="Yoon J.-H."/>
        </authorList>
    </citation>
    <scope>NUCLEOTIDE SEQUENCE [LARGE SCALE GENOMIC DNA]</scope>
    <source>
        <strain evidence="2 3">SSKS-13</strain>
    </source>
</reference>
<evidence type="ECO:0000313" key="2">
    <source>
        <dbReference type="EMBL" id="TIX51659.1"/>
    </source>
</evidence>
<accession>A0A4T3F5A1</accession>
<dbReference type="RefSeq" id="WP_136692445.1">
    <property type="nucleotide sequence ID" value="NZ_SSHH01000001.1"/>
</dbReference>